<dbReference type="InterPro" id="IPR004000">
    <property type="entry name" value="Actin"/>
</dbReference>
<gene>
    <name evidence="2" type="ORF">P7K49_016655</name>
</gene>
<dbReference type="Proteomes" id="UP001266305">
    <property type="component" value="Unassembled WGS sequence"/>
</dbReference>
<name>A0ABQ9VCM8_SAGOE</name>
<dbReference type="PANTHER" id="PTHR11937">
    <property type="entry name" value="ACTIN"/>
    <property type="match status" value="1"/>
</dbReference>
<dbReference type="Gene3D" id="3.30.420.40">
    <property type="match status" value="3"/>
</dbReference>
<dbReference type="EMBL" id="JASSZA010000007">
    <property type="protein sequence ID" value="KAK2107141.1"/>
    <property type="molecule type" value="Genomic_DNA"/>
</dbReference>
<dbReference type="Pfam" id="PF00022">
    <property type="entry name" value="Actin"/>
    <property type="match status" value="2"/>
</dbReference>
<protein>
    <submittedName>
        <fullName evidence="2">Uncharacterized protein</fullName>
    </submittedName>
</protein>
<evidence type="ECO:0000313" key="2">
    <source>
        <dbReference type="EMBL" id="KAK2107141.1"/>
    </source>
</evidence>
<dbReference type="Gene3D" id="3.90.640.10">
    <property type="entry name" value="Actin, Chain A, domain 4"/>
    <property type="match status" value="1"/>
</dbReference>
<sequence length="208" mass="23702">MDPGDGITHTVPIYQGYALPHAILCLDLAGRDLTDYLMKILMEHLYSFASTAEREILRVIKEKWCYLILDLDPEMAVEASSSCLKKSYELPNSQPSFLSVESRGIHETTFNSIMRCNVDIRKELYVNTVLSGATTMYPGTADRMQKITTLAPSMMKIKIIALFQRKYSVWIDGSIPASLFTFQPMWISKQEYFQASPCSLSIIHYKCF</sequence>
<dbReference type="SUPFAM" id="SSF53067">
    <property type="entry name" value="Actin-like ATPase domain"/>
    <property type="match status" value="1"/>
</dbReference>
<organism evidence="2 3">
    <name type="scientific">Saguinus oedipus</name>
    <name type="common">Cotton-top tamarin</name>
    <name type="synonym">Oedipomidas oedipus</name>
    <dbReference type="NCBI Taxonomy" id="9490"/>
    <lineage>
        <taxon>Eukaryota</taxon>
        <taxon>Metazoa</taxon>
        <taxon>Chordata</taxon>
        <taxon>Craniata</taxon>
        <taxon>Vertebrata</taxon>
        <taxon>Euteleostomi</taxon>
        <taxon>Mammalia</taxon>
        <taxon>Eutheria</taxon>
        <taxon>Euarchontoglires</taxon>
        <taxon>Primates</taxon>
        <taxon>Haplorrhini</taxon>
        <taxon>Platyrrhini</taxon>
        <taxon>Cebidae</taxon>
        <taxon>Callitrichinae</taxon>
        <taxon>Saguinus</taxon>
    </lineage>
</organism>
<comment type="caution">
    <text evidence="2">The sequence shown here is derived from an EMBL/GenBank/DDBJ whole genome shotgun (WGS) entry which is preliminary data.</text>
</comment>
<evidence type="ECO:0000313" key="3">
    <source>
        <dbReference type="Proteomes" id="UP001266305"/>
    </source>
</evidence>
<accession>A0ABQ9VCM8</accession>
<evidence type="ECO:0000256" key="1">
    <source>
        <dbReference type="RuleBase" id="RU000487"/>
    </source>
</evidence>
<proteinExistence type="inferred from homology"/>
<keyword evidence="3" id="KW-1185">Reference proteome</keyword>
<reference evidence="2 3" key="1">
    <citation type="submission" date="2023-05" db="EMBL/GenBank/DDBJ databases">
        <title>B98-5 Cell Line De Novo Hybrid Assembly: An Optical Mapping Approach.</title>
        <authorList>
            <person name="Kananen K."/>
            <person name="Auerbach J.A."/>
            <person name="Kautto E."/>
            <person name="Blachly J.S."/>
        </authorList>
    </citation>
    <scope>NUCLEOTIDE SEQUENCE [LARGE SCALE GENOMIC DNA]</scope>
    <source>
        <strain evidence="2">B95-8</strain>
        <tissue evidence="2">Cell line</tissue>
    </source>
</reference>
<dbReference type="InterPro" id="IPR043129">
    <property type="entry name" value="ATPase_NBD"/>
</dbReference>
<comment type="similarity">
    <text evidence="1">Belongs to the actin family.</text>
</comment>
<dbReference type="SMART" id="SM00268">
    <property type="entry name" value="ACTIN"/>
    <property type="match status" value="1"/>
</dbReference>